<gene>
    <name evidence="1" type="ORF">JJL49_07235</name>
</gene>
<evidence type="ECO:0000313" key="1">
    <source>
        <dbReference type="EMBL" id="MBK4725014.1"/>
    </source>
</evidence>
<accession>A0ACC5RK26</accession>
<proteinExistence type="predicted"/>
<dbReference type="Proteomes" id="UP000633731">
    <property type="component" value="Unassembled WGS sequence"/>
</dbReference>
<comment type="caution">
    <text evidence="1">The sequence shown here is derived from an EMBL/GenBank/DDBJ whole genome shotgun (WGS) entry which is preliminary data.</text>
</comment>
<protein>
    <submittedName>
        <fullName evidence="1">Uncharacterized protein</fullName>
    </submittedName>
</protein>
<dbReference type="EMBL" id="JAEOXF010000003">
    <property type="protein sequence ID" value="MBK4725014.1"/>
    <property type="molecule type" value="Genomic_DNA"/>
</dbReference>
<reference evidence="1" key="1">
    <citation type="submission" date="2021-01" db="EMBL/GenBank/DDBJ databases">
        <title>Draft genome of Pantoea agglomerans Eh 335.</title>
        <authorList>
            <person name="Emsley S.A."/>
            <person name="Oline D.K."/>
            <person name="Saw J.H."/>
            <person name="Ushijima B."/>
            <person name="Videau P."/>
            <person name="Koyack M.J."/>
        </authorList>
    </citation>
    <scope>NUCLEOTIDE SEQUENCE</scope>
    <source>
        <strain evidence="1">Eh 335</strain>
    </source>
</reference>
<organism evidence="1 2">
    <name type="scientific">Enterobacter agglomerans</name>
    <name type="common">Erwinia herbicola</name>
    <name type="synonym">Pantoea agglomerans</name>
    <dbReference type="NCBI Taxonomy" id="549"/>
    <lineage>
        <taxon>Bacteria</taxon>
        <taxon>Pseudomonadati</taxon>
        <taxon>Pseudomonadota</taxon>
        <taxon>Gammaproteobacteria</taxon>
        <taxon>Enterobacterales</taxon>
        <taxon>Erwiniaceae</taxon>
        <taxon>Pantoea</taxon>
        <taxon>Pantoea agglomerans group</taxon>
    </lineage>
</organism>
<name>A0ACC5RK26_ENTAG</name>
<keyword evidence="2" id="KW-1185">Reference proteome</keyword>
<sequence length="81" mass="9427">MEQGEKLNPEEALPRNGVPDGRYVLWQSGVQWDVRCLVISGCKRRWINIADQLFLDMDTAWQAAFEHRTAIENNINERRAV</sequence>
<evidence type="ECO:0000313" key="2">
    <source>
        <dbReference type="Proteomes" id="UP000633731"/>
    </source>
</evidence>